<name>A0AAV2IH68_LYMST</name>
<organism evidence="2 3">
    <name type="scientific">Lymnaea stagnalis</name>
    <name type="common">Great pond snail</name>
    <name type="synonym">Helix stagnalis</name>
    <dbReference type="NCBI Taxonomy" id="6523"/>
    <lineage>
        <taxon>Eukaryota</taxon>
        <taxon>Metazoa</taxon>
        <taxon>Spiralia</taxon>
        <taxon>Lophotrochozoa</taxon>
        <taxon>Mollusca</taxon>
        <taxon>Gastropoda</taxon>
        <taxon>Heterobranchia</taxon>
        <taxon>Euthyneura</taxon>
        <taxon>Panpulmonata</taxon>
        <taxon>Hygrophila</taxon>
        <taxon>Lymnaeoidea</taxon>
        <taxon>Lymnaeidae</taxon>
        <taxon>Lymnaea</taxon>
    </lineage>
</organism>
<protein>
    <submittedName>
        <fullName evidence="2">Uncharacterized protein</fullName>
    </submittedName>
</protein>
<keyword evidence="3" id="KW-1185">Reference proteome</keyword>
<comment type="caution">
    <text evidence="2">The sequence shown here is derived from an EMBL/GenBank/DDBJ whole genome shotgun (WGS) entry which is preliminary data.</text>
</comment>
<evidence type="ECO:0000256" key="1">
    <source>
        <dbReference type="SAM" id="SignalP"/>
    </source>
</evidence>
<accession>A0AAV2IH68</accession>
<evidence type="ECO:0000313" key="2">
    <source>
        <dbReference type="EMBL" id="CAL1545422.1"/>
    </source>
</evidence>
<proteinExistence type="predicted"/>
<feature type="signal peptide" evidence="1">
    <location>
        <begin position="1"/>
        <end position="19"/>
    </location>
</feature>
<reference evidence="2 3" key="1">
    <citation type="submission" date="2024-04" db="EMBL/GenBank/DDBJ databases">
        <authorList>
            <consortium name="Genoscope - CEA"/>
            <person name="William W."/>
        </authorList>
    </citation>
    <scope>NUCLEOTIDE SEQUENCE [LARGE SCALE GENOMIC DNA]</scope>
</reference>
<dbReference type="EMBL" id="CAXITT010000708">
    <property type="protein sequence ID" value="CAL1545422.1"/>
    <property type="molecule type" value="Genomic_DNA"/>
</dbReference>
<dbReference type="AlphaFoldDB" id="A0AAV2IH68"/>
<keyword evidence="1" id="KW-0732">Signal</keyword>
<dbReference type="Proteomes" id="UP001497497">
    <property type="component" value="Unassembled WGS sequence"/>
</dbReference>
<evidence type="ECO:0000313" key="3">
    <source>
        <dbReference type="Proteomes" id="UP001497497"/>
    </source>
</evidence>
<sequence>MTSCHALAFPLMTSCPALAFVLMTSCHALAFPLMTSCPVLAFPLMTSCPALAFLSLTGPGFGLLEPLFTFLTSGSRFSNRVAAAAVSLAREAPLLTAIVSRGGLRTQLLGRWQFASEDVLAEDAIPVVSVRAVFCTGPPAGLWRGFWRTVFSATILLPEAAFLKPALGVADTMLGLLFMLLCLTASSCSVSGLTRVLGAAGWAALTSA</sequence>
<gene>
    <name evidence="2" type="ORF">GSLYS_00018905001</name>
</gene>
<feature type="chain" id="PRO_5043640407" evidence="1">
    <location>
        <begin position="20"/>
        <end position="208"/>
    </location>
</feature>